<keyword evidence="3" id="KW-1185">Reference proteome</keyword>
<feature type="coiled-coil region" evidence="1">
    <location>
        <begin position="33"/>
        <end position="60"/>
    </location>
</feature>
<comment type="caution">
    <text evidence="2">The sequence shown here is derived from an EMBL/GenBank/DDBJ whole genome shotgun (WGS) entry which is preliminary data.</text>
</comment>
<reference evidence="2 3" key="2">
    <citation type="submission" date="2020-01" db="EMBL/GenBank/DDBJ databases">
        <title>Microvirga sp. nov., an arsenate reduction bacterium isolated from Tibet hotspring sediments.</title>
        <authorList>
            <person name="Xian W.-D."/>
            <person name="Li W.-J."/>
        </authorList>
    </citation>
    <scope>NUCLEOTIDE SEQUENCE [LARGE SCALE GENOMIC DNA]</scope>
    <source>
        <strain evidence="2 3">KCTC 23863</strain>
    </source>
</reference>
<dbReference type="AlphaFoldDB" id="A0A7X3SPS2"/>
<dbReference type="Proteomes" id="UP000436483">
    <property type="component" value="Unassembled WGS sequence"/>
</dbReference>
<keyword evidence="1" id="KW-0175">Coiled coil</keyword>
<evidence type="ECO:0000313" key="3">
    <source>
        <dbReference type="Proteomes" id="UP000436483"/>
    </source>
</evidence>
<organism evidence="2 3">
    <name type="scientific">Microvirga makkahensis</name>
    <dbReference type="NCBI Taxonomy" id="1128670"/>
    <lineage>
        <taxon>Bacteria</taxon>
        <taxon>Pseudomonadati</taxon>
        <taxon>Pseudomonadota</taxon>
        <taxon>Alphaproteobacteria</taxon>
        <taxon>Hyphomicrobiales</taxon>
        <taxon>Methylobacteriaceae</taxon>
        <taxon>Microvirga</taxon>
    </lineage>
</organism>
<protein>
    <submittedName>
        <fullName evidence="2">Uncharacterized protein</fullName>
    </submittedName>
</protein>
<proteinExistence type="predicted"/>
<dbReference type="EMBL" id="WURB01000008">
    <property type="protein sequence ID" value="MXQ12498.1"/>
    <property type="molecule type" value="Genomic_DNA"/>
</dbReference>
<dbReference type="RefSeq" id="WP_160885072.1">
    <property type="nucleotide sequence ID" value="NZ_WURB01000008.1"/>
</dbReference>
<accession>A0A7X3SPS2</accession>
<reference evidence="2 3" key="1">
    <citation type="submission" date="2019-12" db="EMBL/GenBank/DDBJ databases">
        <authorList>
            <person name="Yuan C.-G."/>
        </authorList>
    </citation>
    <scope>NUCLEOTIDE SEQUENCE [LARGE SCALE GENOMIC DNA]</scope>
    <source>
        <strain evidence="2 3">KCTC 23863</strain>
    </source>
</reference>
<name>A0A7X3SPS2_9HYPH</name>
<dbReference type="OrthoDB" id="8019072at2"/>
<evidence type="ECO:0000256" key="1">
    <source>
        <dbReference type="SAM" id="Coils"/>
    </source>
</evidence>
<evidence type="ECO:0000313" key="2">
    <source>
        <dbReference type="EMBL" id="MXQ12498.1"/>
    </source>
</evidence>
<gene>
    <name evidence="2" type="ORF">GR328_13715</name>
</gene>
<sequence>MSLISLPPAEFGEGLALGPKLHELQESHCTKRIAELLAKVERLRMELRDAEKELQYEQTRWPEVGEFVRCPLTGFFGQVTKVTPRAYGRPWVEILLYLGNDMPGHATIDLFANWELMDPPSATGQES</sequence>